<proteinExistence type="predicted"/>
<dbReference type="InterPro" id="IPR014819">
    <property type="entry name" value="PriCT_2"/>
</dbReference>
<evidence type="ECO:0008006" key="6">
    <source>
        <dbReference type="Google" id="ProtNLM"/>
    </source>
</evidence>
<organism evidence="4 5">
    <name type="scientific">Xylanibacter ruminicola</name>
    <name type="common">Prevotella ruminicola</name>
    <dbReference type="NCBI Taxonomy" id="839"/>
    <lineage>
        <taxon>Bacteria</taxon>
        <taxon>Pseudomonadati</taxon>
        <taxon>Bacteroidota</taxon>
        <taxon>Bacteroidia</taxon>
        <taxon>Bacteroidales</taxon>
        <taxon>Prevotellaceae</taxon>
        <taxon>Xylanibacter</taxon>
    </lineage>
</organism>
<dbReference type="GO" id="GO:0016817">
    <property type="term" value="F:hydrolase activity, acting on acid anhydrides"/>
    <property type="evidence" value="ECO:0007669"/>
    <property type="project" value="InterPro"/>
</dbReference>
<accession>A0A9D5S6B8</accession>
<dbReference type="InterPro" id="IPR007936">
    <property type="entry name" value="VapE-like_dom"/>
</dbReference>
<feature type="domain" description="Primase C-terminal 2" evidence="3">
    <location>
        <begin position="38"/>
        <end position="105"/>
    </location>
</feature>
<evidence type="ECO:0000259" key="3">
    <source>
        <dbReference type="Pfam" id="PF08707"/>
    </source>
</evidence>
<dbReference type="Pfam" id="PF05272">
    <property type="entry name" value="VapE-like_dom"/>
    <property type="match status" value="1"/>
</dbReference>
<sequence length="529" mass="61017">MLYQSQTFKINTIMKTQQNVFSDLDHLKLVAQRIADSGTDLTSDYNSWIAVTFACASLGENARDSYHLICSQYPGYKYDECNEKFDNCLDKANGSITLGTLMQLAADAGIDISKPRGRRPRATSKTPQQQESKMNDAYDMLRTMAEWRFNVWLNRAEIKEPEQEWRSVVNRDLSTYYCRLKQNGIKVSANDLDHIISNRDFAADYDPFEDYLQSLPEWHEGDTDYIHDFFVGHMEFGDPESTELYDMMFRKWFLGMVDLWRGKSEENPIMPVLYGMQHIGKTYFVRHILPPQLASYIFPVNPSTRVDKDFEIAMSETPLMFLDEFSVSNLQKSEAYKYAITASKSYLRDSYDHFREMRTRKASLIAATNNEHFIREAEGDRRYLAVNLIGTVNLNAHPLPYDGAYAQALWLLDHGHSAKPTHEESQLISRHNQQYLMPDDVEEALRTFVRKPEPTDNPEAYTAGDLMNVLYVMGFRGSKYTTQAIGRAMKAMGFECVKRHGLNKYIVVIADAGRQQQERKSDVDDVVPF</sequence>
<feature type="domain" description="Virulence-associated protein E-like" evidence="2">
    <location>
        <begin position="213"/>
        <end position="435"/>
    </location>
</feature>
<feature type="compositionally biased region" description="Polar residues" evidence="1">
    <location>
        <begin position="123"/>
        <end position="132"/>
    </location>
</feature>
<name>A0A9D5S6B8_XYLRU</name>
<dbReference type="AlphaFoldDB" id="A0A9D5S6B8"/>
<evidence type="ECO:0000256" key="1">
    <source>
        <dbReference type="SAM" id="MobiDB-lite"/>
    </source>
</evidence>
<gene>
    <name evidence="4" type="ORF">E7101_01350</name>
</gene>
<evidence type="ECO:0000313" key="4">
    <source>
        <dbReference type="EMBL" id="MBE6269583.1"/>
    </source>
</evidence>
<feature type="region of interest" description="Disordered" evidence="1">
    <location>
        <begin position="113"/>
        <end position="132"/>
    </location>
</feature>
<evidence type="ECO:0000313" key="5">
    <source>
        <dbReference type="Proteomes" id="UP000806522"/>
    </source>
</evidence>
<evidence type="ECO:0000259" key="2">
    <source>
        <dbReference type="Pfam" id="PF05272"/>
    </source>
</evidence>
<dbReference type="Proteomes" id="UP000806522">
    <property type="component" value="Unassembled WGS sequence"/>
</dbReference>
<dbReference type="PANTHER" id="PTHR34985:SF1">
    <property type="entry name" value="SLR0554 PROTEIN"/>
    <property type="match status" value="1"/>
</dbReference>
<reference evidence="4" key="1">
    <citation type="submission" date="2019-04" db="EMBL/GenBank/DDBJ databases">
        <title>Evolution of Biomass-Degrading Anaerobic Consortia Revealed by Metagenomics.</title>
        <authorList>
            <person name="Peng X."/>
        </authorList>
    </citation>
    <scope>NUCLEOTIDE SEQUENCE</scope>
    <source>
        <strain evidence="4">SIG140</strain>
    </source>
</reference>
<protein>
    <recommendedName>
        <fullName evidence="6">Virulence-associated protein E</fullName>
    </recommendedName>
</protein>
<dbReference type="EMBL" id="SUYC01000001">
    <property type="protein sequence ID" value="MBE6269583.1"/>
    <property type="molecule type" value="Genomic_DNA"/>
</dbReference>
<dbReference type="Pfam" id="PF08707">
    <property type="entry name" value="PriCT_2"/>
    <property type="match status" value="1"/>
</dbReference>
<dbReference type="PANTHER" id="PTHR34985">
    <property type="entry name" value="SLR0554 PROTEIN"/>
    <property type="match status" value="1"/>
</dbReference>
<comment type="caution">
    <text evidence="4">The sequence shown here is derived from an EMBL/GenBank/DDBJ whole genome shotgun (WGS) entry which is preliminary data.</text>
</comment>